<keyword evidence="4" id="KW-1185">Reference proteome</keyword>
<dbReference type="STRING" id="456481.LEPBI_I2535"/>
<dbReference type="KEGG" id="lbi:LEPBI_I2833"/>
<dbReference type="Proteomes" id="UP000001847">
    <property type="component" value="Chromosome I"/>
</dbReference>
<evidence type="ECO:0000256" key="1">
    <source>
        <dbReference type="SAM" id="MobiDB-lite"/>
    </source>
</evidence>
<organism evidence="2 4">
    <name type="scientific">Leptospira biflexa serovar Patoc (strain Patoc 1 / ATCC 23582 / Paris)</name>
    <dbReference type="NCBI Taxonomy" id="456481"/>
    <lineage>
        <taxon>Bacteria</taxon>
        <taxon>Pseudomonadati</taxon>
        <taxon>Spirochaetota</taxon>
        <taxon>Spirochaetia</taxon>
        <taxon>Leptospirales</taxon>
        <taxon>Leptospiraceae</taxon>
        <taxon>Leptospira</taxon>
    </lineage>
</organism>
<proteinExistence type="predicted"/>
<dbReference type="EMBL" id="CP000786">
    <property type="protein sequence ID" value="ABZ98616.1"/>
    <property type="molecule type" value="Genomic_DNA"/>
</dbReference>
<dbReference type="BioCyc" id="LBIF456481:LEPBI_RS18945-MONOMER"/>
<name>B0SLN0_LEPBP</name>
<dbReference type="AlphaFoldDB" id="B0SLN0"/>
<accession>B0SLN0</accession>
<evidence type="ECO:0000313" key="2">
    <source>
        <dbReference type="EMBL" id="ABZ98616.1"/>
    </source>
</evidence>
<feature type="compositionally biased region" description="Polar residues" evidence="1">
    <location>
        <begin position="11"/>
        <end position="30"/>
    </location>
</feature>
<evidence type="ECO:0000313" key="3">
    <source>
        <dbReference type="EMBL" id="ABZ98904.1"/>
    </source>
</evidence>
<dbReference type="HOGENOM" id="CLU_2825849_0_0_12"/>
<feature type="region of interest" description="Disordered" evidence="1">
    <location>
        <begin position="1"/>
        <end position="43"/>
    </location>
</feature>
<evidence type="ECO:0000313" key="4">
    <source>
        <dbReference type="Proteomes" id="UP000001847"/>
    </source>
</evidence>
<dbReference type="EMBL" id="CP000786">
    <property type="protein sequence ID" value="ABZ98904.1"/>
    <property type="molecule type" value="Genomic_DNA"/>
</dbReference>
<reference evidence="2 4" key="1">
    <citation type="journal article" date="2008" name="PLoS ONE">
        <title>Genome sequence of the saprophyte Leptospira biflexa provides insights into the evolution of Leptospira and the pathogenesis of leptospirosis.</title>
        <authorList>
            <person name="Picardeau M."/>
            <person name="Bulach D.M."/>
            <person name="Bouchier C."/>
            <person name="Zuerner R.L."/>
            <person name="Zidane N."/>
            <person name="Wilson P.J."/>
            <person name="Creno S."/>
            <person name="Kuczek E.S."/>
            <person name="Bommezzadri S."/>
            <person name="Davis J.C."/>
            <person name="McGrath A."/>
            <person name="Johnson M.J."/>
            <person name="Boursaux-Eude C."/>
            <person name="Seemann T."/>
            <person name="Rouy Z."/>
            <person name="Coppel R.L."/>
            <person name="Rood J.I."/>
            <person name="Lajus A."/>
            <person name="Davies J.K."/>
            <person name="Medigue C."/>
            <person name="Adler B."/>
        </authorList>
    </citation>
    <scope>NUCLEOTIDE SEQUENCE [LARGE SCALE GENOMIC DNA]</scope>
    <source>
        <strain evidence="2">Patoc 1</strain>
        <strain evidence="4">Patoc 1 / ATCC 23582 / Paris</strain>
    </source>
</reference>
<feature type="compositionally biased region" description="Basic residues" evidence="1">
    <location>
        <begin position="1"/>
        <end position="10"/>
    </location>
</feature>
<protein>
    <submittedName>
        <fullName evidence="2">Uncharacterized protein</fullName>
    </submittedName>
</protein>
<sequence length="66" mass="7499">MTSIYHRTRKLPTTNEPSQKNNPNKFTFLTSGGRGGYKSGFPTTLETHQFQTQGISTSRSETFLRM</sequence>
<dbReference type="KEGG" id="lbi:LEPBI_I2535"/>
<dbReference type="BioCyc" id="LBIF456481:LEPBI_RS18970-MONOMER"/>
<gene>
    <name evidence="2" type="ordered locus">LEPBI_I2535</name>
    <name evidence="3" type="ordered locus">LEPBI_I2833</name>
</gene>